<sequence>MQDNRAELAAMVGSRLCHDLISPVGAIQNGLELLALAGQTGPGPEIALIEESCAAATARIRFFRVAFGLAGNGQNLSAREAAALLDKITDGGRVMADWRPRDPMPRADVQMAFLAFLCCEAALPQGGRITVDTDGDVIDVEATGPRVNVDHSVWSHLSGPAKAADLAPASVQFALLATLSRDRGAMLTTRTSDSALQIRIG</sequence>
<accession>A0ABS6N9X3</accession>
<dbReference type="RefSeq" id="WP_217779153.1">
    <property type="nucleotide sequence ID" value="NZ_JAHRWL010000002.1"/>
</dbReference>
<proteinExistence type="predicted"/>
<evidence type="ECO:0000259" key="1">
    <source>
        <dbReference type="Pfam" id="PF10090"/>
    </source>
</evidence>
<comment type="caution">
    <text evidence="2">The sequence shown here is derived from an EMBL/GenBank/DDBJ whole genome shotgun (WGS) entry which is preliminary data.</text>
</comment>
<dbReference type="Pfam" id="PF10090">
    <property type="entry name" value="HPTransfase"/>
    <property type="match status" value="1"/>
</dbReference>
<protein>
    <recommendedName>
        <fullName evidence="1">Histidine phosphotransferase ChpT C-terminal domain-containing protein</fullName>
    </recommendedName>
</protein>
<keyword evidence="3" id="KW-1185">Reference proteome</keyword>
<evidence type="ECO:0000313" key="2">
    <source>
        <dbReference type="EMBL" id="MBV2360800.1"/>
    </source>
</evidence>
<reference evidence="2" key="1">
    <citation type="submission" date="2021-06" db="EMBL/GenBank/DDBJ databases">
        <title>Thalassococcus sp. CAU 1522 isolated from sea sand, Republic of Korea.</title>
        <authorList>
            <person name="Kim W."/>
        </authorList>
    </citation>
    <scope>NUCLEOTIDE SEQUENCE</scope>
    <source>
        <strain evidence="2">CAU 1522</strain>
    </source>
</reference>
<dbReference type="Proteomes" id="UP001166293">
    <property type="component" value="Unassembled WGS sequence"/>
</dbReference>
<feature type="domain" description="Histidine phosphotransferase ChpT C-terminal" evidence="1">
    <location>
        <begin position="79"/>
        <end position="193"/>
    </location>
</feature>
<name>A0ABS6N9X3_9RHOB</name>
<dbReference type="InterPro" id="IPR018762">
    <property type="entry name" value="ChpT_C"/>
</dbReference>
<dbReference type="EMBL" id="JAHRWL010000002">
    <property type="protein sequence ID" value="MBV2360800.1"/>
    <property type="molecule type" value="Genomic_DNA"/>
</dbReference>
<organism evidence="2 3">
    <name type="scientific">Thalassococcus arenae</name>
    <dbReference type="NCBI Taxonomy" id="2851652"/>
    <lineage>
        <taxon>Bacteria</taxon>
        <taxon>Pseudomonadati</taxon>
        <taxon>Pseudomonadota</taxon>
        <taxon>Alphaproteobacteria</taxon>
        <taxon>Rhodobacterales</taxon>
        <taxon>Roseobacteraceae</taxon>
        <taxon>Thalassococcus</taxon>
    </lineage>
</organism>
<gene>
    <name evidence="2" type="ORF">KUH32_13615</name>
</gene>
<evidence type="ECO:0000313" key="3">
    <source>
        <dbReference type="Proteomes" id="UP001166293"/>
    </source>
</evidence>